<gene>
    <name evidence="2" type="ORF">UW84_C0016G0015</name>
</gene>
<organism evidence="2 3">
    <name type="scientific">Candidatus Collierbacteria bacterium GW2011_GWA2_44_99</name>
    <dbReference type="NCBI Taxonomy" id="1618380"/>
    <lineage>
        <taxon>Bacteria</taxon>
        <taxon>Candidatus Collieribacteriota</taxon>
    </lineage>
</organism>
<comment type="similarity">
    <text evidence="1">Belongs to the phD/YefM antitoxin family.</text>
</comment>
<dbReference type="Proteomes" id="UP000034797">
    <property type="component" value="Unassembled WGS sequence"/>
</dbReference>
<dbReference type="AlphaFoldDB" id="A0A0G1KR95"/>
<accession>A0A0G1KR95</accession>
<name>A0A0G1KR95_9BACT</name>
<dbReference type="EMBL" id="LCJW01000016">
    <property type="protein sequence ID" value="KKT86131.1"/>
    <property type="molecule type" value="Genomic_DNA"/>
</dbReference>
<protein>
    <submittedName>
        <fullName evidence="2">Antitoxin, Phd family</fullName>
    </submittedName>
</protein>
<evidence type="ECO:0000313" key="3">
    <source>
        <dbReference type="Proteomes" id="UP000034797"/>
    </source>
</evidence>
<proteinExistence type="inferred from homology"/>
<sequence length="91" mass="10201">MTKDLFSGYNLFMLNVSISDLKTNPASIILQSAEYPVAIQKRSKTQAYLVGIDIFEKLVAQLEDDIDKKAIEQTDLSTARSYEDVARELGL</sequence>
<dbReference type="InterPro" id="IPR036165">
    <property type="entry name" value="YefM-like_sf"/>
</dbReference>
<evidence type="ECO:0000313" key="2">
    <source>
        <dbReference type="EMBL" id="KKT86131.1"/>
    </source>
</evidence>
<comment type="caution">
    <text evidence="2">The sequence shown here is derived from an EMBL/GenBank/DDBJ whole genome shotgun (WGS) entry which is preliminary data.</text>
</comment>
<reference evidence="2 3" key="1">
    <citation type="journal article" date="2015" name="Nature">
        <title>rRNA introns, odd ribosomes, and small enigmatic genomes across a large radiation of phyla.</title>
        <authorList>
            <person name="Brown C.T."/>
            <person name="Hug L.A."/>
            <person name="Thomas B.C."/>
            <person name="Sharon I."/>
            <person name="Castelle C.J."/>
            <person name="Singh A."/>
            <person name="Wilkins M.J."/>
            <person name="Williams K.H."/>
            <person name="Banfield J.F."/>
        </authorList>
    </citation>
    <scope>NUCLEOTIDE SEQUENCE [LARGE SCALE GENOMIC DNA]</scope>
</reference>
<evidence type="ECO:0000256" key="1">
    <source>
        <dbReference type="ARBA" id="ARBA00009981"/>
    </source>
</evidence>
<dbReference type="SUPFAM" id="SSF143120">
    <property type="entry name" value="YefM-like"/>
    <property type="match status" value="1"/>
</dbReference>